<protein>
    <submittedName>
        <fullName evidence="2">Vacuolar protein 8-like</fullName>
    </submittedName>
</protein>
<keyword evidence="1" id="KW-0472">Membrane</keyword>
<keyword evidence="1" id="KW-0812">Transmembrane</keyword>
<accession>A0A4D9EG53</accession>
<evidence type="ECO:0000256" key="1">
    <source>
        <dbReference type="SAM" id="Phobius"/>
    </source>
</evidence>
<evidence type="ECO:0000313" key="3">
    <source>
        <dbReference type="Proteomes" id="UP000297703"/>
    </source>
</evidence>
<dbReference type="AlphaFoldDB" id="A0A4D9EG53"/>
<evidence type="ECO:0000313" key="2">
    <source>
        <dbReference type="EMBL" id="TFK09659.1"/>
    </source>
</evidence>
<gene>
    <name evidence="2" type="ORF">DR999_PMT07229</name>
</gene>
<sequence length="99" mass="10676">MTKLSSVHHSSCNFISSKSSGTGNVTDNVVDTVPRRAELSLLFCGIVGFAALTILKTCVDKLSICYSKRERYKDTSEPYFAAAKSVLITNSPVKNGGEI</sequence>
<dbReference type="EMBL" id="QXTE01000050">
    <property type="protein sequence ID" value="TFK09659.1"/>
    <property type="molecule type" value="Genomic_DNA"/>
</dbReference>
<name>A0A4D9EG53_9SAUR</name>
<keyword evidence="3" id="KW-1185">Reference proteome</keyword>
<reference evidence="2 3" key="1">
    <citation type="submission" date="2019-04" db="EMBL/GenBank/DDBJ databases">
        <title>Draft genome of the big-headed turtle Platysternon megacephalum.</title>
        <authorList>
            <person name="Gong S."/>
        </authorList>
    </citation>
    <scope>NUCLEOTIDE SEQUENCE [LARGE SCALE GENOMIC DNA]</scope>
    <source>
        <strain evidence="2">DO16091913</strain>
        <tissue evidence="2">Muscle</tissue>
    </source>
</reference>
<keyword evidence="1" id="KW-1133">Transmembrane helix</keyword>
<organism evidence="2 3">
    <name type="scientific">Platysternon megacephalum</name>
    <name type="common">big-headed turtle</name>
    <dbReference type="NCBI Taxonomy" id="55544"/>
    <lineage>
        <taxon>Eukaryota</taxon>
        <taxon>Metazoa</taxon>
        <taxon>Chordata</taxon>
        <taxon>Craniata</taxon>
        <taxon>Vertebrata</taxon>
        <taxon>Euteleostomi</taxon>
        <taxon>Archelosauria</taxon>
        <taxon>Testudinata</taxon>
        <taxon>Testudines</taxon>
        <taxon>Cryptodira</taxon>
        <taxon>Durocryptodira</taxon>
        <taxon>Testudinoidea</taxon>
        <taxon>Platysternidae</taxon>
        <taxon>Platysternon</taxon>
    </lineage>
</organism>
<dbReference type="Proteomes" id="UP000297703">
    <property type="component" value="Unassembled WGS sequence"/>
</dbReference>
<proteinExistence type="predicted"/>
<reference evidence="2 3" key="2">
    <citation type="submission" date="2019-04" db="EMBL/GenBank/DDBJ databases">
        <title>The genome sequence of big-headed turtle.</title>
        <authorList>
            <person name="Gong S."/>
        </authorList>
    </citation>
    <scope>NUCLEOTIDE SEQUENCE [LARGE SCALE GENOMIC DNA]</scope>
    <source>
        <strain evidence="2">DO16091913</strain>
        <tissue evidence="2">Muscle</tissue>
    </source>
</reference>
<comment type="caution">
    <text evidence="2">The sequence shown here is derived from an EMBL/GenBank/DDBJ whole genome shotgun (WGS) entry which is preliminary data.</text>
</comment>
<feature type="transmembrane region" description="Helical" evidence="1">
    <location>
        <begin position="39"/>
        <end position="59"/>
    </location>
</feature>